<dbReference type="InterPro" id="IPR036116">
    <property type="entry name" value="FN3_sf"/>
</dbReference>
<proteinExistence type="predicted"/>
<feature type="domain" description="PKD" evidence="8">
    <location>
        <begin position="210"/>
        <end position="249"/>
    </location>
</feature>
<keyword evidence="2" id="KW-0812">Transmembrane</keyword>
<feature type="signal peptide" evidence="7">
    <location>
        <begin position="1"/>
        <end position="25"/>
    </location>
</feature>
<feature type="region of interest" description="Disordered" evidence="6">
    <location>
        <begin position="678"/>
        <end position="697"/>
    </location>
</feature>
<dbReference type="SUPFAM" id="SSF49299">
    <property type="entry name" value="PKD domain"/>
    <property type="match status" value="16"/>
</dbReference>
<feature type="domain" description="PKD" evidence="8">
    <location>
        <begin position="1036"/>
        <end position="1076"/>
    </location>
</feature>
<feature type="compositionally biased region" description="Acidic residues" evidence="6">
    <location>
        <begin position="679"/>
        <end position="692"/>
    </location>
</feature>
<dbReference type="GO" id="GO:0006816">
    <property type="term" value="P:calcium ion transport"/>
    <property type="evidence" value="ECO:0007669"/>
    <property type="project" value="TreeGrafter"/>
</dbReference>
<feature type="domain" description="PKD" evidence="8">
    <location>
        <begin position="931"/>
        <end position="992"/>
    </location>
</feature>
<protein>
    <submittedName>
        <fullName evidence="9">PKD domain-containing protein</fullName>
    </submittedName>
</protein>
<feature type="domain" description="PKD" evidence="8">
    <location>
        <begin position="52"/>
        <end position="84"/>
    </location>
</feature>
<gene>
    <name evidence="9" type="ORF">JKA74_13375</name>
</gene>
<keyword evidence="7" id="KW-0732">Signal</keyword>
<feature type="domain" description="PKD" evidence="8">
    <location>
        <begin position="1200"/>
        <end position="1237"/>
    </location>
</feature>
<dbReference type="GO" id="GO:0005886">
    <property type="term" value="C:plasma membrane"/>
    <property type="evidence" value="ECO:0007669"/>
    <property type="project" value="TreeGrafter"/>
</dbReference>
<feature type="domain" description="PKD" evidence="8">
    <location>
        <begin position="457"/>
        <end position="498"/>
    </location>
</feature>
<evidence type="ECO:0000256" key="6">
    <source>
        <dbReference type="SAM" id="MobiDB-lite"/>
    </source>
</evidence>
<dbReference type="GO" id="GO:0005261">
    <property type="term" value="F:monoatomic cation channel activity"/>
    <property type="evidence" value="ECO:0007669"/>
    <property type="project" value="TreeGrafter"/>
</dbReference>
<dbReference type="SUPFAM" id="SSF49265">
    <property type="entry name" value="Fibronectin type III"/>
    <property type="match status" value="1"/>
</dbReference>
<feature type="domain" description="PKD" evidence="8">
    <location>
        <begin position="878"/>
        <end position="912"/>
    </location>
</feature>
<dbReference type="Gene3D" id="2.60.40.10">
    <property type="entry name" value="Immunoglobulins"/>
    <property type="match status" value="17"/>
</dbReference>
<dbReference type="SMART" id="SM00089">
    <property type="entry name" value="PKD"/>
    <property type="match status" value="16"/>
</dbReference>
<keyword evidence="5" id="KW-0472">Membrane</keyword>
<evidence type="ECO:0000256" key="3">
    <source>
        <dbReference type="ARBA" id="ARBA00022737"/>
    </source>
</evidence>
<feature type="domain" description="PKD" evidence="8">
    <location>
        <begin position="133"/>
        <end position="170"/>
    </location>
</feature>
<evidence type="ECO:0000259" key="8">
    <source>
        <dbReference type="PROSITE" id="PS50093"/>
    </source>
</evidence>
<evidence type="ECO:0000256" key="1">
    <source>
        <dbReference type="ARBA" id="ARBA00004141"/>
    </source>
</evidence>
<feature type="domain" description="PKD" evidence="8">
    <location>
        <begin position="1112"/>
        <end position="1167"/>
    </location>
</feature>
<dbReference type="EMBL" id="JAEQBW010000006">
    <property type="protein sequence ID" value="MBK6266028.1"/>
    <property type="molecule type" value="Genomic_DNA"/>
</dbReference>
<evidence type="ECO:0000256" key="5">
    <source>
        <dbReference type="ARBA" id="ARBA00023136"/>
    </source>
</evidence>
<keyword evidence="4" id="KW-1133">Transmembrane helix</keyword>
<dbReference type="CDD" id="cd00146">
    <property type="entry name" value="PKD"/>
    <property type="match status" value="11"/>
</dbReference>
<name>A0A934WZE5_9BACT</name>
<reference evidence="9" key="1">
    <citation type="submission" date="2021-01" db="EMBL/GenBank/DDBJ databases">
        <title>Marivirga aurantiaca sp. nov., isolated from intertidal surface sediments.</title>
        <authorList>
            <person name="Zhang M."/>
        </authorList>
    </citation>
    <scope>NUCLEOTIDE SEQUENCE</scope>
    <source>
        <strain evidence="9">S37H4</strain>
    </source>
</reference>
<comment type="subcellular location">
    <subcellularLocation>
        <location evidence="1">Membrane</location>
        <topology evidence="1">Multi-pass membrane protein</topology>
    </subcellularLocation>
</comment>
<feature type="domain" description="PKD" evidence="8">
    <location>
        <begin position="1276"/>
        <end position="1318"/>
    </location>
</feature>
<sequence>MFYKLKISFLFTLAFLLVLQNKNFAQINTSTEEGCVPLQINFSSSLENVKNYQWNFGNGQSATVANPSILFEDAGTYDVELIVTFNNDQQQTYTESDLIEVFGNPQASFSVDQTIVCKDAPLQFQNNSSGAESYLWSFGDGNQSNETNPIYTYNSSGKFTVTLRAIGKGGCPDVMVKEDIIEVLTPETIQVSANNTVQCMDGDAIQFQLSENAVSAVWDFGDGYTSTDLQAAHQFSTVGNYAVSVTVKDGNDCFQTLVLQDSIQVVATDLPEIQMSDNAICTGQQITLEALVDTGSESDFEWTLSDGRKFQGKTVEIAFDQSGTYNAELNFTNENGCQLTIEAPSSVTVQSVSAPTFSYSAASGCMPFDFEISNTTSGASAYEWKINNETFSGNTINYTFSEAGNYQVKAITHYSNGCVIETILEEEVQVFEVETPIEVSKNEGCVPLQTSFVLQNSEATSIKWESGDGTTAEGKSVAFEYSEPGVYQPTVTYVNGKGCTIEYQFEKPITVFDSVIYLNDPEVIESCTYTEVDFNGSMGHDFWEWDFGDGSISTDRNPVHSYANAGRYVISLTTNNKNGCRTTIENYNIIEIPDINPNAIYEVFPEETCGLFRVELNTELAEGETAFWFYNEAIVSTVDNLSLTFATLEDINITLRVTGSGECSKSKAIVIKNPWQDCENPELEDDDEEDESSGLTKHEFKSCTTPFWVDFMNPTPGAESIEWTFSDESKRTDSHFTVKYDQPGTYTVDFYAYFSPDSSFLVKDYMTITIEDPLVDFTYDVKVVCDSFEVSFTPTNPDFQYYNWKINNRQVTLDGDKYLFPEPGLYQVSLSASGQNTCEATSIKNIFIGNQEQTFQFPTELCIGEPFTVNHDLQGFQSFSWDLGNGDTITNSQLEYTYKLSGEYQVKLFATDYQNCEHTFVLPNKVRVQNPIASFKASNKTTGCGTHTVNFVNASENAESWLWDFGNGQTSTVKNPKITFEPGIYSITLTASFGGCSNSLVLEDYIQVDELTSEFSYQQNQDCLPVEVSFTDESINAVSWLWEFGDGDSSVQQHPVHIYTTIPEHPIKLTVTNASGCSVVKEQEMEGIFNARFEADQTKACGPASIQFSAFSEQSVSWEWQFGDGNTSTEASPLHIYDQPGIYSVQLIASNESGCEDTVRIENYIEVLDLQAGFSIKEPVASACVPVEVSFQNEAVGASAYFWDFGDGKTSTVPNPLHVYTSVGEFDVKLIVTNDLGCTDTLHRSELVITKGPETKFSIAKKTICMPDSAQFTDLSSNAVEWQWFFGDGTTSNEPNPNHSYTNAGVYKVTLVAKNVDGCQQSYSIGNIKVLPTPQPAFDLVVSGECYPVEIDVTNNSSNLQNPTYVWDFGNGVKSNEPAPTYIYEKPGTYQVSLSVKNDGGCPVTMISDMTILVRDTVSHKEAQVQNVWVEDNLARFELEPYAYNNISHYNVMRKTMSGFILLDQISPEEVTFYEDKTCQPQNMTHEYVFQAVSYCEDTLSLDQIRHYNTLHLTKKEESRRRTIEWNTHKGMPANNYRVFRKNITASDWDEIAISDMNMLDYHDSTYLCPGNYQYRVASFFENKLLSTSNPVLFEVSDEVFKNQTAVIKTTTVLDTGEIFTEWTVPEEGKNKIIQYEVFRSVNQGPFEFYSEVSPQDQFYIDENVDSKNNEYSYQVKVVNECSIDAPASGQSNSVLLKKQNQFRKYELNWNPYTGWKDGVLKYIIQRQNENGEWEDVMEVEGSQNKTIIEKQEE</sequence>
<dbReference type="PROSITE" id="PS50093">
    <property type="entry name" value="PKD"/>
    <property type="match status" value="14"/>
</dbReference>
<dbReference type="PANTHER" id="PTHR46730">
    <property type="entry name" value="POLYCYSTIN-1"/>
    <property type="match status" value="1"/>
</dbReference>
<feature type="domain" description="PKD" evidence="8">
    <location>
        <begin position="543"/>
        <end position="579"/>
    </location>
</feature>
<dbReference type="InterPro" id="IPR022409">
    <property type="entry name" value="PKD/Chitinase_dom"/>
</dbReference>
<dbReference type="InterPro" id="IPR000601">
    <property type="entry name" value="PKD_dom"/>
</dbReference>
<keyword evidence="10" id="KW-1185">Reference proteome</keyword>
<organism evidence="9 10">
    <name type="scientific">Marivirga aurantiaca</name>
    <dbReference type="NCBI Taxonomy" id="2802615"/>
    <lineage>
        <taxon>Bacteria</taxon>
        <taxon>Pseudomonadati</taxon>
        <taxon>Bacteroidota</taxon>
        <taxon>Cytophagia</taxon>
        <taxon>Cytophagales</taxon>
        <taxon>Marivirgaceae</taxon>
        <taxon>Marivirga</taxon>
    </lineage>
</organism>
<feature type="domain" description="PKD" evidence="8">
    <location>
        <begin position="294"/>
        <end position="354"/>
    </location>
</feature>
<dbReference type="Proteomes" id="UP000611723">
    <property type="component" value="Unassembled WGS sequence"/>
</dbReference>
<keyword evidence="3" id="KW-0677">Repeat</keyword>
<dbReference type="InterPro" id="IPR035986">
    <property type="entry name" value="PKD_dom_sf"/>
</dbReference>
<dbReference type="InterPro" id="IPR013783">
    <property type="entry name" value="Ig-like_fold"/>
</dbReference>
<evidence type="ECO:0000256" key="2">
    <source>
        <dbReference type="ARBA" id="ARBA00022692"/>
    </source>
</evidence>
<evidence type="ECO:0000313" key="9">
    <source>
        <dbReference type="EMBL" id="MBK6266028.1"/>
    </source>
</evidence>
<comment type="caution">
    <text evidence="9">The sequence shown here is derived from an EMBL/GenBank/DDBJ whole genome shotgun (WGS) entry which is preliminary data.</text>
</comment>
<evidence type="ECO:0000313" key="10">
    <source>
        <dbReference type="Proteomes" id="UP000611723"/>
    </source>
</evidence>
<evidence type="ECO:0000256" key="4">
    <source>
        <dbReference type="ARBA" id="ARBA00022989"/>
    </source>
</evidence>
<feature type="domain" description="PKD" evidence="8">
    <location>
        <begin position="1364"/>
        <end position="1414"/>
    </location>
</feature>
<accession>A0A934WZE5</accession>
<dbReference type="RefSeq" id="WP_201431712.1">
    <property type="nucleotide sequence ID" value="NZ_JAEQBW010000006.1"/>
</dbReference>
<dbReference type="PANTHER" id="PTHR46730:SF1">
    <property type="entry name" value="PLAT DOMAIN-CONTAINING PROTEIN"/>
    <property type="match status" value="1"/>
</dbReference>
<evidence type="ECO:0000256" key="7">
    <source>
        <dbReference type="SAM" id="SignalP"/>
    </source>
</evidence>
<feature type="chain" id="PRO_5037343010" evidence="7">
    <location>
        <begin position="26"/>
        <end position="1754"/>
    </location>
</feature>
<dbReference type="Pfam" id="PF18911">
    <property type="entry name" value="PKD_4"/>
    <property type="match status" value="13"/>
</dbReference>
<feature type="domain" description="PKD" evidence="8">
    <location>
        <begin position="715"/>
        <end position="752"/>
    </location>
</feature>